<organism evidence="2 3">
    <name type="scientific">Glossina palpalis gambiensis</name>
    <dbReference type="NCBI Taxonomy" id="67801"/>
    <lineage>
        <taxon>Eukaryota</taxon>
        <taxon>Metazoa</taxon>
        <taxon>Ecdysozoa</taxon>
        <taxon>Arthropoda</taxon>
        <taxon>Hexapoda</taxon>
        <taxon>Insecta</taxon>
        <taxon>Pterygota</taxon>
        <taxon>Neoptera</taxon>
        <taxon>Endopterygota</taxon>
        <taxon>Diptera</taxon>
        <taxon>Brachycera</taxon>
        <taxon>Muscomorpha</taxon>
        <taxon>Hippoboscoidea</taxon>
        <taxon>Glossinidae</taxon>
        <taxon>Glossina</taxon>
    </lineage>
</organism>
<evidence type="ECO:0000256" key="1">
    <source>
        <dbReference type="SAM" id="Phobius"/>
    </source>
</evidence>
<dbReference type="EnsemblMetazoa" id="GPPI032338-RA">
    <property type="protein sequence ID" value="GPPI032338-PA"/>
    <property type="gene ID" value="GPPI032338"/>
</dbReference>
<keyword evidence="1" id="KW-1133">Transmembrane helix</keyword>
<keyword evidence="1" id="KW-0472">Membrane</keyword>
<accession>A0A1B0BJS3</accession>
<keyword evidence="3" id="KW-1185">Reference proteome</keyword>
<feature type="transmembrane region" description="Helical" evidence="1">
    <location>
        <begin position="125"/>
        <end position="146"/>
    </location>
</feature>
<keyword evidence="1" id="KW-0812">Transmembrane</keyword>
<protein>
    <submittedName>
        <fullName evidence="2">Uncharacterized protein</fullName>
    </submittedName>
</protein>
<evidence type="ECO:0000313" key="2">
    <source>
        <dbReference type="EnsemblMetazoa" id="GPPI032338-PA"/>
    </source>
</evidence>
<dbReference type="VEuPathDB" id="VectorBase:GPPI032338"/>
<proteinExistence type="predicted"/>
<sequence length="150" mass="16948">MTNGRRLLSQAKSYYLQLVGYIPNEFLLSPDDISADRNGCMDPRHTVNSAFRKLHPNRPCGRQHIPQCFVKREVVSSIVAQPPTIVCNNFSINSGFLSSNKYLISEHKLKNHLGNFSTAPTMQCFLLLISMHISSDLLYLFLVVACGRVY</sequence>
<evidence type="ECO:0000313" key="3">
    <source>
        <dbReference type="Proteomes" id="UP000092460"/>
    </source>
</evidence>
<name>A0A1B0BJS3_9MUSC</name>
<dbReference type="EMBL" id="JXJN01015517">
    <property type="status" value="NOT_ANNOTATED_CDS"/>
    <property type="molecule type" value="Genomic_DNA"/>
</dbReference>
<reference evidence="3" key="1">
    <citation type="submission" date="2015-01" db="EMBL/GenBank/DDBJ databases">
        <authorList>
            <person name="Aksoy S."/>
            <person name="Warren W."/>
            <person name="Wilson R.K."/>
        </authorList>
    </citation>
    <scope>NUCLEOTIDE SEQUENCE [LARGE SCALE GENOMIC DNA]</scope>
    <source>
        <strain evidence="3">IAEA</strain>
    </source>
</reference>
<dbReference type="Proteomes" id="UP000092460">
    <property type="component" value="Unassembled WGS sequence"/>
</dbReference>
<reference evidence="2" key="2">
    <citation type="submission" date="2020-05" db="UniProtKB">
        <authorList>
            <consortium name="EnsemblMetazoa"/>
        </authorList>
    </citation>
    <scope>IDENTIFICATION</scope>
    <source>
        <strain evidence="2">IAEA</strain>
    </source>
</reference>
<dbReference type="AlphaFoldDB" id="A0A1B0BJS3"/>